<gene>
    <name evidence="3" type="ORF">GA0070623_2470</name>
</gene>
<proteinExistence type="predicted"/>
<dbReference type="Proteomes" id="UP000198226">
    <property type="component" value="Chromosome I"/>
</dbReference>
<evidence type="ECO:0000313" key="4">
    <source>
        <dbReference type="Proteomes" id="UP000198226"/>
    </source>
</evidence>
<dbReference type="InterPro" id="IPR041578">
    <property type="entry name" value="PIN_8"/>
</dbReference>
<organism evidence="3 4">
    <name type="scientific">Micromonospora rifamycinica</name>
    <dbReference type="NCBI Taxonomy" id="291594"/>
    <lineage>
        <taxon>Bacteria</taxon>
        <taxon>Bacillati</taxon>
        <taxon>Actinomycetota</taxon>
        <taxon>Actinomycetes</taxon>
        <taxon>Micromonosporales</taxon>
        <taxon>Micromonosporaceae</taxon>
        <taxon>Micromonospora</taxon>
    </lineage>
</organism>
<name>A0A109IN25_9ACTN</name>
<accession>A0A109IN25</accession>
<sequence length="502" mass="55616">MVGLFDGFEGYRVVSEAESRQALTTALVAVDANVLLNLYRYNARTTADLLTIFEKLGDRLVVPYQAMREFHRNRLRAIGNPEQATGEARAALEKSRATAARALETWSKHLAIDDAELQRLHLDIDGVFQRLRDAIDRATPDRVHPSTPADADPVLSRLSELLSGRVLPRPEDKVWDALIAEGNQRVDELIPPGYLDAEKGDQYPEGAAGDFLVYRQACHEAKARDMDLIIVTNDEKEDWWWRRGPDMIGPRQEMTKEFFDSTGHRLFLMRASDLLNRSQALDVEVNPESARDADVNRADINEPGKWTAEAVDMLLQKLRGEGRSDLADVITAAASAGGTISREDIYTLCGYREDRMLRGITRPTTRITGDLQAARILPPSVTPMMKPVYIDAGALSAIRIPSEVVDILDPNSTPPSPGLDTEAAGKYQPLADYLAALDSESTSMAFGEIEDILGDTLAPSARKHLPYWYSPQNSLGKAVASAGFKARGVRIETETVEFVRRS</sequence>
<dbReference type="OrthoDB" id="9182727at2"/>
<feature type="domain" description="DUF7662" evidence="2">
    <location>
        <begin position="427"/>
        <end position="500"/>
    </location>
</feature>
<dbReference type="InterPro" id="IPR056079">
    <property type="entry name" value="DUF7662"/>
</dbReference>
<feature type="domain" description="PIN like" evidence="1">
    <location>
        <begin position="27"/>
        <end position="254"/>
    </location>
</feature>
<keyword evidence="4" id="KW-1185">Reference proteome</keyword>
<dbReference type="AlphaFoldDB" id="A0A109IN25"/>
<dbReference type="EMBL" id="LT607752">
    <property type="protein sequence ID" value="SCG56896.1"/>
    <property type="molecule type" value="Genomic_DNA"/>
</dbReference>
<dbReference type="Pfam" id="PF18476">
    <property type="entry name" value="PIN_8"/>
    <property type="match status" value="1"/>
</dbReference>
<evidence type="ECO:0000313" key="3">
    <source>
        <dbReference type="EMBL" id="SCG56896.1"/>
    </source>
</evidence>
<dbReference type="Pfam" id="PF24698">
    <property type="entry name" value="DUF7662"/>
    <property type="match status" value="1"/>
</dbReference>
<evidence type="ECO:0000259" key="2">
    <source>
        <dbReference type="Pfam" id="PF24698"/>
    </source>
</evidence>
<dbReference type="RefSeq" id="WP_067303752.1">
    <property type="nucleotide sequence ID" value="NZ_LRMV01000018.1"/>
</dbReference>
<evidence type="ECO:0000259" key="1">
    <source>
        <dbReference type="Pfam" id="PF18476"/>
    </source>
</evidence>
<reference evidence="4" key="1">
    <citation type="submission" date="2016-06" db="EMBL/GenBank/DDBJ databases">
        <authorList>
            <person name="Varghese N."/>
            <person name="Submissions Spin"/>
        </authorList>
    </citation>
    <scope>NUCLEOTIDE SEQUENCE [LARGE SCALE GENOMIC DNA]</scope>
    <source>
        <strain evidence="4">DSM 44983</strain>
    </source>
</reference>
<protein>
    <submittedName>
        <fullName evidence="3">Uncharacterized protein</fullName>
    </submittedName>
</protein>